<dbReference type="Proteomes" id="UP000023152">
    <property type="component" value="Unassembled WGS sequence"/>
</dbReference>
<feature type="transmembrane region" description="Helical" evidence="1">
    <location>
        <begin position="158"/>
        <end position="184"/>
    </location>
</feature>
<keyword evidence="1" id="KW-0812">Transmembrane</keyword>
<feature type="transmembrane region" description="Helical" evidence="1">
    <location>
        <begin position="123"/>
        <end position="146"/>
    </location>
</feature>
<evidence type="ECO:0000313" key="3">
    <source>
        <dbReference type="Proteomes" id="UP000023152"/>
    </source>
</evidence>
<feature type="transmembrane region" description="Helical" evidence="1">
    <location>
        <begin position="83"/>
        <end position="111"/>
    </location>
</feature>
<dbReference type="EMBL" id="ASPP01006094">
    <property type="protein sequence ID" value="ETO29371.1"/>
    <property type="molecule type" value="Genomic_DNA"/>
</dbReference>
<organism evidence="2 3">
    <name type="scientific">Reticulomyxa filosa</name>
    <dbReference type="NCBI Taxonomy" id="46433"/>
    <lineage>
        <taxon>Eukaryota</taxon>
        <taxon>Sar</taxon>
        <taxon>Rhizaria</taxon>
        <taxon>Retaria</taxon>
        <taxon>Foraminifera</taxon>
        <taxon>Monothalamids</taxon>
        <taxon>Reticulomyxidae</taxon>
        <taxon>Reticulomyxa</taxon>
    </lineage>
</organism>
<comment type="caution">
    <text evidence="2">The sequence shown here is derived from an EMBL/GenBank/DDBJ whole genome shotgun (WGS) entry which is preliminary data.</text>
</comment>
<feature type="transmembrane region" description="Helical" evidence="1">
    <location>
        <begin position="56"/>
        <end position="77"/>
    </location>
</feature>
<proteinExistence type="predicted"/>
<reference evidence="2 3" key="1">
    <citation type="journal article" date="2013" name="Curr. Biol.">
        <title>The Genome of the Foraminiferan Reticulomyxa filosa.</title>
        <authorList>
            <person name="Glockner G."/>
            <person name="Hulsmann N."/>
            <person name="Schleicher M."/>
            <person name="Noegel A.A."/>
            <person name="Eichinger L."/>
            <person name="Gallinger C."/>
            <person name="Pawlowski J."/>
            <person name="Sierra R."/>
            <person name="Euteneuer U."/>
            <person name="Pillet L."/>
            <person name="Moustafa A."/>
            <person name="Platzer M."/>
            <person name="Groth M."/>
            <person name="Szafranski K."/>
            <person name="Schliwa M."/>
        </authorList>
    </citation>
    <scope>NUCLEOTIDE SEQUENCE [LARGE SCALE GENOMIC DNA]</scope>
</reference>
<gene>
    <name evidence="2" type="ORF">RFI_07749</name>
</gene>
<keyword evidence="1" id="KW-0472">Membrane</keyword>
<keyword evidence="1" id="KW-1133">Transmembrane helix</keyword>
<name>X6NTT7_RETFI</name>
<protein>
    <submittedName>
        <fullName evidence="2">Uncharacterized protein</fullName>
    </submittedName>
</protein>
<dbReference type="AlphaFoldDB" id="X6NTT7"/>
<feature type="transmembrane region" description="Helical" evidence="1">
    <location>
        <begin position="12"/>
        <end position="35"/>
    </location>
</feature>
<accession>X6NTT7</accession>
<feature type="non-terminal residue" evidence="2">
    <location>
        <position position="198"/>
    </location>
</feature>
<keyword evidence="3" id="KW-1185">Reference proteome</keyword>
<sequence length="198" mass="23872">MWNDVKKNDPKLLVAWTVVVAMGIFFMLLYGYYWYKSRTDTSQQPIENQKKHKFFQIFRLVLMLWAFLGVLVPFQYVNARKMIVLPVIILSSLFDALSGWLLYVLSIRMFACYCGVMNKPLSYYYYFVSITSFCNSEVVCVIETIMTFTNMRFWRIFYFFYLFCWVAIQLLLFATLLWVLYFLLREFKRSYQSVQEAM</sequence>
<evidence type="ECO:0000313" key="2">
    <source>
        <dbReference type="EMBL" id="ETO29371.1"/>
    </source>
</evidence>
<evidence type="ECO:0000256" key="1">
    <source>
        <dbReference type="SAM" id="Phobius"/>
    </source>
</evidence>